<organism evidence="1 4">
    <name type="scientific">Adineta steineri</name>
    <dbReference type="NCBI Taxonomy" id="433720"/>
    <lineage>
        <taxon>Eukaryota</taxon>
        <taxon>Metazoa</taxon>
        <taxon>Spiralia</taxon>
        <taxon>Gnathifera</taxon>
        <taxon>Rotifera</taxon>
        <taxon>Eurotatoria</taxon>
        <taxon>Bdelloidea</taxon>
        <taxon>Adinetida</taxon>
        <taxon>Adinetidae</taxon>
        <taxon>Adineta</taxon>
    </lineage>
</organism>
<evidence type="ECO:0000313" key="1">
    <source>
        <dbReference type="EMBL" id="CAF1569720.1"/>
    </source>
</evidence>
<dbReference type="OrthoDB" id="10024097at2759"/>
<name>A0A815YEC2_9BILA</name>
<accession>A0A815YEC2</accession>
<dbReference type="EMBL" id="CAJNOM010006131">
    <property type="protein sequence ID" value="CAF1668354.1"/>
    <property type="molecule type" value="Genomic_DNA"/>
</dbReference>
<sequence length="42" mass="4864">ISRYKMNSEIKQCKAMKAELRLQACNTFFDVNAEIELSNLVI</sequence>
<evidence type="ECO:0000313" key="4">
    <source>
        <dbReference type="Proteomes" id="UP000663877"/>
    </source>
</evidence>
<evidence type="ECO:0000313" key="3">
    <source>
        <dbReference type="Proteomes" id="UP000663832"/>
    </source>
</evidence>
<dbReference type="AlphaFoldDB" id="A0A815YEC2"/>
<dbReference type="EMBL" id="CAJNOI010005722">
    <property type="protein sequence ID" value="CAF1569720.1"/>
    <property type="molecule type" value="Genomic_DNA"/>
</dbReference>
<proteinExistence type="predicted"/>
<protein>
    <submittedName>
        <fullName evidence="1">Uncharacterized protein</fullName>
    </submittedName>
</protein>
<gene>
    <name evidence="1" type="ORF">BJG266_LOCUS47645</name>
    <name evidence="2" type="ORF">QVE165_LOCUS64687</name>
</gene>
<dbReference type="Proteomes" id="UP000663832">
    <property type="component" value="Unassembled WGS sequence"/>
</dbReference>
<feature type="non-terminal residue" evidence="1">
    <location>
        <position position="1"/>
    </location>
</feature>
<evidence type="ECO:0000313" key="2">
    <source>
        <dbReference type="EMBL" id="CAF1668354.1"/>
    </source>
</evidence>
<comment type="caution">
    <text evidence="1">The sequence shown here is derived from an EMBL/GenBank/DDBJ whole genome shotgun (WGS) entry which is preliminary data.</text>
</comment>
<dbReference type="Proteomes" id="UP000663877">
    <property type="component" value="Unassembled WGS sequence"/>
</dbReference>
<keyword evidence="3" id="KW-1185">Reference proteome</keyword>
<reference evidence="1" key="1">
    <citation type="submission" date="2021-02" db="EMBL/GenBank/DDBJ databases">
        <authorList>
            <person name="Nowell W R."/>
        </authorList>
    </citation>
    <scope>NUCLEOTIDE SEQUENCE</scope>
</reference>